<protein>
    <submittedName>
        <fullName evidence="11">Sodium:proton antiporter</fullName>
    </submittedName>
</protein>
<reference evidence="11 12" key="1">
    <citation type="submission" date="2019-04" db="EMBL/GenBank/DDBJ databases">
        <title>Thalassotalea guangxiensis sp. nov., isolated from sediment of the coastal wetland.</title>
        <authorList>
            <person name="Zheng S."/>
            <person name="Zhang D."/>
        </authorList>
    </citation>
    <scope>NUCLEOTIDE SEQUENCE [LARGE SCALE GENOMIC DNA]</scope>
    <source>
        <strain evidence="11 12">ZS-4</strain>
    </source>
</reference>
<keyword evidence="2" id="KW-0813">Transport</keyword>
<feature type="transmembrane region" description="Helical" evidence="9">
    <location>
        <begin position="148"/>
        <end position="171"/>
    </location>
</feature>
<dbReference type="OrthoDB" id="570124at2"/>
<feature type="transmembrane region" description="Helical" evidence="9">
    <location>
        <begin position="116"/>
        <end position="136"/>
    </location>
</feature>
<sequence>MPDLLTLGLIGLLGFACQWLAWRVKLPAILFLLLTGILIGPGFQLVDVDALFGNLLFPFISLSVAIILFEGSLTLKLQELKDIGTTVRNMVTYGALINALVTTIATHYFIGLSWSLSALFGAIMVVTGPTVIMPMLRSVKPNSKIAKALRWEGIVIDPLGALLAVLVFEWIVAQQTSASVGHVFMVFGQTIMLGVALGVAAGYCFGLLLRNHWLPDYLHNYAAIAFVGAAFALSNTLMHESGLLTVTVMGIWLTNMKNVHIRDILNFKETLTVIFVSVLFIILAARINFDTLVQLGWGAVIILIVMQFVARPLKVFVSTIGSRFSVAERTLLAWIGPRGIIAAAVSAVFALRLEELQLDNAELLVPLAFSVIIGTVVIQSATARPLARLLGVSEPDNEGYLIIGANPVAVTIAKALQQAGVKTLLCDSHWENIADARMNELQTYFGNPFSEHADMYLDTSGLGGMLGLSPYHSQNTAAALRFKEDFGIRNVYTLASAEDEKTHAKHRASGFYKGQVLFAENIRYRDLRRMVRAKPQIKTTQLTENYQFSNWQADHDPNTSVLLFAITKEKKIRFVTTEKNLTPKPGWQLYSLKVDSVSS</sequence>
<feature type="transmembrane region" description="Helical" evidence="9">
    <location>
        <begin position="52"/>
        <end position="69"/>
    </location>
</feature>
<comment type="caution">
    <text evidence="11">The sequence shown here is derived from an EMBL/GenBank/DDBJ whole genome shotgun (WGS) entry which is preliminary data.</text>
</comment>
<organism evidence="11 12">
    <name type="scientific">Thalassotalea mangrovi</name>
    <dbReference type="NCBI Taxonomy" id="2572245"/>
    <lineage>
        <taxon>Bacteria</taxon>
        <taxon>Pseudomonadati</taxon>
        <taxon>Pseudomonadota</taxon>
        <taxon>Gammaproteobacteria</taxon>
        <taxon>Alteromonadales</taxon>
        <taxon>Colwelliaceae</taxon>
        <taxon>Thalassotalea</taxon>
    </lineage>
</organism>
<dbReference type="Gene3D" id="3.40.50.720">
    <property type="entry name" value="NAD(P)-binding Rossmann-like Domain"/>
    <property type="match status" value="1"/>
</dbReference>
<dbReference type="Proteomes" id="UP000307999">
    <property type="component" value="Unassembled WGS sequence"/>
</dbReference>
<dbReference type="GO" id="GO:1902600">
    <property type="term" value="P:proton transmembrane transport"/>
    <property type="evidence" value="ECO:0007669"/>
    <property type="project" value="InterPro"/>
</dbReference>
<feature type="transmembrane region" description="Helical" evidence="9">
    <location>
        <begin position="271"/>
        <end position="289"/>
    </location>
</feature>
<dbReference type="InterPro" id="IPR038770">
    <property type="entry name" value="Na+/solute_symporter_sf"/>
</dbReference>
<accession>A0A4U1B9Q2</accession>
<evidence type="ECO:0000256" key="6">
    <source>
        <dbReference type="ARBA" id="ARBA00022989"/>
    </source>
</evidence>
<evidence type="ECO:0000256" key="9">
    <source>
        <dbReference type="SAM" id="Phobius"/>
    </source>
</evidence>
<keyword evidence="12" id="KW-1185">Reference proteome</keyword>
<evidence type="ECO:0000256" key="3">
    <source>
        <dbReference type="ARBA" id="ARBA00022449"/>
    </source>
</evidence>
<feature type="transmembrane region" description="Helical" evidence="9">
    <location>
        <begin position="295"/>
        <end position="310"/>
    </location>
</feature>
<evidence type="ECO:0000256" key="8">
    <source>
        <dbReference type="ARBA" id="ARBA00023136"/>
    </source>
</evidence>
<keyword evidence="4" id="KW-1003">Cell membrane</keyword>
<keyword evidence="3" id="KW-0050">Antiport</keyword>
<dbReference type="RefSeq" id="WP_136734252.1">
    <property type="nucleotide sequence ID" value="NZ_SWDB01000003.1"/>
</dbReference>
<feature type="transmembrane region" description="Helical" evidence="9">
    <location>
        <begin position="183"/>
        <end position="205"/>
    </location>
</feature>
<evidence type="ECO:0000313" key="12">
    <source>
        <dbReference type="Proteomes" id="UP000307999"/>
    </source>
</evidence>
<keyword evidence="7" id="KW-0406">Ion transport</keyword>
<dbReference type="Gene3D" id="1.20.1530.20">
    <property type="match status" value="1"/>
</dbReference>
<dbReference type="EMBL" id="SWDB01000003">
    <property type="protein sequence ID" value="TKB47441.1"/>
    <property type="molecule type" value="Genomic_DNA"/>
</dbReference>
<evidence type="ECO:0000256" key="5">
    <source>
        <dbReference type="ARBA" id="ARBA00022692"/>
    </source>
</evidence>
<dbReference type="PANTHER" id="PTHR32507:SF0">
    <property type="entry name" value="NA(+)_H(+) ANTIPORTER 2-RELATED"/>
    <property type="match status" value="1"/>
</dbReference>
<name>A0A4U1B9Q2_9GAMM</name>
<keyword evidence="5 9" id="KW-0812">Transmembrane</keyword>
<evidence type="ECO:0000256" key="2">
    <source>
        <dbReference type="ARBA" id="ARBA00022448"/>
    </source>
</evidence>
<feature type="domain" description="Cation/H+ exchanger transmembrane" evidence="10">
    <location>
        <begin position="17"/>
        <end position="387"/>
    </location>
</feature>
<dbReference type="GO" id="GO:0015297">
    <property type="term" value="F:antiporter activity"/>
    <property type="evidence" value="ECO:0007669"/>
    <property type="project" value="UniProtKB-KW"/>
</dbReference>
<gene>
    <name evidence="11" type="ORF">E8M12_01240</name>
</gene>
<feature type="transmembrane region" description="Helical" evidence="9">
    <location>
        <begin position="331"/>
        <end position="351"/>
    </location>
</feature>
<dbReference type="Pfam" id="PF00999">
    <property type="entry name" value="Na_H_Exchanger"/>
    <property type="match status" value="1"/>
</dbReference>
<keyword evidence="8 9" id="KW-0472">Membrane</keyword>
<dbReference type="InterPro" id="IPR006153">
    <property type="entry name" value="Cation/H_exchanger_TM"/>
</dbReference>
<dbReference type="AlphaFoldDB" id="A0A4U1B9Q2"/>
<comment type="subcellular location">
    <subcellularLocation>
        <location evidence="1">Cell membrane</location>
        <topology evidence="1">Multi-pass membrane protein</topology>
    </subcellularLocation>
</comment>
<proteinExistence type="predicted"/>
<feature type="transmembrane region" description="Helical" evidence="9">
    <location>
        <begin position="29"/>
        <end position="46"/>
    </location>
</feature>
<evidence type="ECO:0000313" key="11">
    <source>
        <dbReference type="EMBL" id="TKB47441.1"/>
    </source>
</evidence>
<dbReference type="PANTHER" id="PTHR32507">
    <property type="entry name" value="NA(+)/H(+) ANTIPORTER 1"/>
    <property type="match status" value="1"/>
</dbReference>
<feature type="transmembrane region" description="Helical" evidence="9">
    <location>
        <begin position="6"/>
        <end position="22"/>
    </location>
</feature>
<evidence type="ECO:0000259" key="10">
    <source>
        <dbReference type="Pfam" id="PF00999"/>
    </source>
</evidence>
<feature type="transmembrane region" description="Helical" evidence="9">
    <location>
        <begin position="363"/>
        <end position="381"/>
    </location>
</feature>
<feature type="transmembrane region" description="Helical" evidence="9">
    <location>
        <begin position="217"/>
        <end position="235"/>
    </location>
</feature>
<keyword evidence="6 9" id="KW-1133">Transmembrane helix</keyword>
<dbReference type="GO" id="GO:0005886">
    <property type="term" value="C:plasma membrane"/>
    <property type="evidence" value="ECO:0007669"/>
    <property type="project" value="UniProtKB-SubCell"/>
</dbReference>
<evidence type="ECO:0000256" key="1">
    <source>
        <dbReference type="ARBA" id="ARBA00004651"/>
    </source>
</evidence>
<feature type="transmembrane region" description="Helical" evidence="9">
    <location>
        <begin position="90"/>
        <end position="110"/>
    </location>
</feature>
<evidence type="ECO:0000256" key="7">
    <source>
        <dbReference type="ARBA" id="ARBA00023065"/>
    </source>
</evidence>
<evidence type="ECO:0000256" key="4">
    <source>
        <dbReference type="ARBA" id="ARBA00022475"/>
    </source>
</evidence>